<dbReference type="InterPro" id="IPR026634">
    <property type="entry name" value="TPST-like"/>
</dbReference>
<evidence type="ECO:0000256" key="5">
    <source>
        <dbReference type="ARBA" id="ARBA00023157"/>
    </source>
</evidence>
<dbReference type="FunFam" id="3.40.50.300:FF:002853">
    <property type="entry name" value="Protein-tyrosine sulfotransferase"/>
    <property type="match status" value="1"/>
</dbReference>
<dbReference type="EC" id="2.8.2.20" evidence="8"/>
<dbReference type="GO" id="GO:0005669">
    <property type="term" value="C:transcription factor TFIID complex"/>
    <property type="evidence" value="ECO:0007669"/>
    <property type="project" value="InterPro"/>
</dbReference>
<dbReference type="WBParaSite" id="Gr19_v10_g15873.t2">
    <property type="protein sequence ID" value="Gr19_v10_g15873.t2"/>
    <property type="gene ID" value="Gr19_v10_g15873"/>
</dbReference>
<dbReference type="Pfam" id="PF04658">
    <property type="entry name" value="TAFII55_N"/>
    <property type="match status" value="1"/>
</dbReference>
<dbReference type="PANTHER" id="PTHR12788">
    <property type="entry name" value="PROTEIN-TYROSINE SULFOTRANSFERASE 2"/>
    <property type="match status" value="1"/>
</dbReference>
<dbReference type="InterPro" id="IPR027417">
    <property type="entry name" value="P-loop_NTPase"/>
</dbReference>
<dbReference type="SUPFAM" id="SSF52540">
    <property type="entry name" value="P-loop containing nucleoside triphosphate hydrolases"/>
    <property type="match status" value="1"/>
</dbReference>
<evidence type="ECO:0000259" key="10">
    <source>
        <dbReference type="PROSITE" id="PS50222"/>
    </source>
</evidence>
<evidence type="ECO:0000256" key="7">
    <source>
        <dbReference type="ARBA" id="ARBA00048460"/>
    </source>
</evidence>
<feature type="domain" description="EF-hand" evidence="10">
    <location>
        <begin position="817"/>
        <end position="852"/>
    </location>
</feature>
<protein>
    <recommendedName>
        <fullName evidence="8">Protein-tyrosine sulfotransferase</fullName>
        <ecNumber evidence="8">2.8.2.20</ecNumber>
    </recommendedName>
</protein>
<dbReference type="PROSITE" id="PS00018">
    <property type="entry name" value="EF_HAND_1"/>
    <property type="match status" value="1"/>
</dbReference>
<feature type="region of interest" description="Disordered" evidence="9">
    <location>
        <begin position="736"/>
        <end position="795"/>
    </location>
</feature>
<dbReference type="GO" id="GO:0005794">
    <property type="term" value="C:Golgi apparatus"/>
    <property type="evidence" value="ECO:0007669"/>
    <property type="project" value="UniProtKB-ARBA"/>
</dbReference>
<evidence type="ECO:0000256" key="9">
    <source>
        <dbReference type="SAM" id="MobiDB-lite"/>
    </source>
</evidence>
<comment type="similarity">
    <text evidence="2 8">Belongs to the protein sulfotransferase family.</text>
</comment>
<keyword evidence="5" id="KW-1015">Disulfide bond</keyword>
<reference evidence="12" key="1">
    <citation type="submission" date="2022-11" db="UniProtKB">
        <authorList>
            <consortium name="WormBaseParasite"/>
        </authorList>
    </citation>
    <scope>IDENTIFICATION</scope>
</reference>
<dbReference type="SUPFAM" id="SSF47473">
    <property type="entry name" value="EF-hand"/>
    <property type="match status" value="1"/>
</dbReference>
<dbReference type="InterPro" id="IPR002048">
    <property type="entry name" value="EF_hand_dom"/>
</dbReference>
<proteinExistence type="inferred from homology"/>
<sequence length="906" mass="101628">MAWKERKEQIRKPLLALRNRQNSNPQNEGFFKFLYSEITTKVQQFVERDSHQTGHERLSVNFDHNLRTGTIQFEHNTMRFTLNDLPCIIEMMKTLDNKTVYKIADLCQMIVVSAPKHEPRKEEPEELGDSKLERYQWPDGICPPLKNVRRKRFRKIKKKRYMDVADVERELKRLLRSDLEAVSVRWEVVAATEAEDVEMKQPQPTNVEKNEEVASQHDDLYEYGLSLSESEDEQEADGSRTFAQRHSDGGIAPSAVDTLAAFIFIGGIPRSGTTLMRAMLDAHPEVRCGEETRVIPRILALRAQWKKSEKEWKRLREAGVSDEVLNSAVSAFIVNIIVGHGAQAPRLCNKDPFTLKSTTDGRATVHSIISRKVTITGFDLNNFRQCLQKWNAGIQIMYEQCNAVGRAKCLPVYYEQLVLHPERVMKRLLNFLNLPWNESVLHHEMFIGKDISLSKVERSTDQVIKPLNLDALNKWVGQVPEDVVNQMDEIAPMLRVLGYDPNANPPNYGQADEEVLKKTEQLHREELKWNRKAQEVLKDEPRLINYLRASLLDDPNCSPSVHPTKGFFFGFFKGGVITPPFILDGWRMNWGVFVQQMSPPPGSSRMSTLPPFLTLIVSIAMSQALVQAIPRYVDRIPRQSAGGGDTPRPSPSPSPLQNHFPTAVAANSSRAAFASKLVPSTVDDAGQIPRHQPTVPQFVANNGPLIRAPDGQFVLASVVPQQQQSVSFTHGQIQPIGLHSSRSTNDSDQLSPSVPPIGDVQAEVSPPPDGPTPANLTPDTLSPSPPASPLDKSVDLDGDGALSLGEVQYAAFVHHGLSSSVVENLFNEVDHNKDGYLNSPEFNDIRPLVLAKAENAALRYLQNVDTDHNGLLSLSEAQSYILKEYGISNRDVERIWRLVVPSVVTK</sequence>
<dbReference type="InterPro" id="IPR011992">
    <property type="entry name" value="EF-hand-dom_pair"/>
</dbReference>
<dbReference type="GO" id="GO:0005509">
    <property type="term" value="F:calcium ion binding"/>
    <property type="evidence" value="ECO:0007669"/>
    <property type="project" value="InterPro"/>
</dbReference>
<comment type="function">
    <text evidence="1 8">Catalyzes the O-sulfation of tyrosine residues within acidic motifs of polypeptides, using 3'-phosphoadenylyl sulfate (PAPS) as cosubstrate.</text>
</comment>
<dbReference type="Gene3D" id="1.10.238.10">
    <property type="entry name" value="EF-hand"/>
    <property type="match status" value="1"/>
</dbReference>
<keyword evidence="4" id="KW-0106">Calcium</keyword>
<dbReference type="Pfam" id="PF13469">
    <property type="entry name" value="Sulfotransfer_3"/>
    <property type="match status" value="2"/>
</dbReference>
<keyword evidence="11" id="KW-1185">Reference proteome</keyword>
<dbReference type="GO" id="GO:0008476">
    <property type="term" value="F:protein-tyrosine sulfotransferase activity"/>
    <property type="evidence" value="ECO:0007669"/>
    <property type="project" value="UniProtKB-EC"/>
</dbReference>
<dbReference type="PROSITE" id="PS50222">
    <property type="entry name" value="EF_HAND_2"/>
    <property type="match status" value="1"/>
</dbReference>
<evidence type="ECO:0000256" key="3">
    <source>
        <dbReference type="ARBA" id="ARBA00022679"/>
    </source>
</evidence>
<feature type="compositionally biased region" description="Polar residues" evidence="9">
    <location>
        <begin position="740"/>
        <end position="752"/>
    </location>
</feature>
<accession>A0A914HBP8</accession>
<evidence type="ECO:0000256" key="8">
    <source>
        <dbReference type="RuleBase" id="RU365018"/>
    </source>
</evidence>
<dbReference type="Pfam" id="PF13202">
    <property type="entry name" value="EF-hand_5"/>
    <property type="match status" value="1"/>
</dbReference>
<evidence type="ECO:0000256" key="2">
    <source>
        <dbReference type="ARBA" id="ARBA00009988"/>
    </source>
</evidence>
<name>A0A914HBP8_GLORO</name>
<evidence type="ECO:0000256" key="1">
    <source>
        <dbReference type="ARBA" id="ARBA00003886"/>
    </source>
</evidence>
<keyword evidence="6" id="KW-0325">Glycoprotein</keyword>
<dbReference type="Proteomes" id="UP000887572">
    <property type="component" value="Unplaced"/>
</dbReference>
<keyword evidence="3 8" id="KW-0808">Transferase</keyword>
<dbReference type="Gene3D" id="3.40.50.300">
    <property type="entry name" value="P-loop containing nucleotide triphosphate hydrolases"/>
    <property type="match status" value="1"/>
</dbReference>
<dbReference type="GO" id="GO:0006367">
    <property type="term" value="P:transcription initiation at RNA polymerase II promoter"/>
    <property type="evidence" value="ECO:0007669"/>
    <property type="project" value="InterPro"/>
</dbReference>
<dbReference type="PANTHER" id="PTHR12788:SF10">
    <property type="entry name" value="PROTEIN-TYROSINE SULFOTRANSFERASE"/>
    <property type="match status" value="1"/>
</dbReference>
<evidence type="ECO:0000313" key="12">
    <source>
        <dbReference type="WBParaSite" id="Gr19_v10_g15873.t2"/>
    </source>
</evidence>
<dbReference type="InterPro" id="IPR006751">
    <property type="entry name" value="TAFII55_prot_cons_reg"/>
</dbReference>
<comment type="catalytic activity">
    <reaction evidence="7 8">
        <text>L-tyrosyl-[protein] + 3'-phosphoadenylyl sulfate = O-sulfo-L-tyrosine-[protein] + adenosine 3',5'-bisphosphate + H(+)</text>
        <dbReference type="Rhea" id="RHEA:16801"/>
        <dbReference type="Rhea" id="RHEA-COMP:10136"/>
        <dbReference type="Rhea" id="RHEA-COMP:11688"/>
        <dbReference type="ChEBI" id="CHEBI:15378"/>
        <dbReference type="ChEBI" id="CHEBI:46858"/>
        <dbReference type="ChEBI" id="CHEBI:58339"/>
        <dbReference type="ChEBI" id="CHEBI:58343"/>
        <dbReference type="ChEBI" id="CHEBI:65286"/>
        <dbReference type="EC" id="2.8.2.20"/>
    </reaction>
</comment>
<dbReference type="SMART" id="SM01370">
    <property type="entry name" value="TAFII55_N"/>
    <property type="match status" value="1"/>
</dbReference>
<dbReference type="AlphaFoldDB" id="A0A914HBP8"/>
<dbReference type="InterPro" id="IPR018247">
    <property type="entry name" value="EF_Hand_1_Ca_BS"/>
</dbReference>
<evidence type="ECO:0000256" key="4">
    <source>
        <dbReference type="ARBA" id="ARBA00022837"/>
    </source>
</evidence>
<dbReference type="CDD" id="cd08047">
    <property type="entry name" value="TAF7"/>
    <property type="match status" value="1"/>
</dbReference>
<evidence type="ECO:0000256" key="6">
    <source>
        <dbReference type="ARBA" id="ARBA00023180"/>
    </source>
</evidence>
<feature type="region of interest" description="Disordered" evidence="9">
    <location>
        <begin position="637"/>
        <end position="660"/>
    </location>
</feature>
<organism evidence="11 12">
    <name type="scientific">Globodera rostochiensis</name>
    <name type="common">Golden nematode worm</name>
    <name type="synonym">Heterodera rostochiensis</name>
    <dbReference type="NCBI Taxonomy" id="31243"/>
    <lineage>
        <taxon>Eukaryota</taxon>
        <taxon>Metazoa</taxon>
        <taxon>Ecdysozoa</taxon>
        <taxon>Nematoda</taxon>
        <taxon>Chromadorea</taxon>
        <taxon>Rhabditida</taxon>
        <taxon>Tylenchina</taxon>
        <taxon>Tylenchomorpha</taxon>
        <taxon>Tylenchoidea</taxon>
        <taxon>Heteroderidae</taxon>
        <taxon>Heteroderinae</taxon>
        <taxon>Globodera</taxon>
    </lineage>
</organism>
<evidence type="ECO:0000313" key="11">
    <source>
        <dbReference type="Proteomes" id="UP000887572"/>
    </source>
</evidence>